<reference evidence="2" key="1">
    <citation type="submission" date="2021-05" db="EMBL/GenBank/DDBJ databases">
        <authorList>
            <person name="Alioto T."/>
            <person name="Alioto T."/>
            <person name="Gomez Garrido J."/>
        </authorList>
    </citation>
    <scope>NUCLEOTIDE SEQUENCE</scope>
</reference>
<dbReference type="AlphaFoldDB" id="A0A8D8ZRM6"/>
<protein>
    <submittedName>
        <fullName evidence="2">Uncharacterized protein</fullName>
    </submittedName>
</protein>
<name>A0A8D8ZRM6_9HEMI</name>
<proteinExistence type="predicted"/>
<keyword evidence="1" id="KW-0812">Transmembrane</keyword>
<dbReference type="EMBL" id="HBUF01533980">
    <property type="protein sequence ID" value="CAG6752677.1"/>
    <property type="molecule type" value="Transcribed_RNA"/>
</dbReference>
<organism evidence="2">
    <name type="scientific">Cacopsylla melanoneura</name>
    <dbReference type="NCBI Taxonomy" id="428564"/>
    <lineage>
        <taxon>Eukaryota</taxon>
        <taxon>Metazoa</taxon>
        <taxon>Ecdysozoa</taxon>
        <taxon>Arthropoda</taxon>
        <taxon>Hexapoda</taxon>
        <taxon>Insecta</taxon>
        <taxon>Pterygota</taxon>
        <taxon>Neoptera</taxon>
        <taxon>Paraneoptera</taxon>
        <taxon>Hemiptera</taxon>
        <taxon>Sternorrhyncha</taxon>
        <taxon>Psylloidea</taxon>
        <taxon>Psyllidae</taxon>
        <taxon>Psyllinae</taxon>
        <taxon>Cacopsylla</taxon>
    </lineage>
</organism>
<evidence type="ECO:0000256" key="1">
    <source>
        <dbReference type="SAM" id="Phobius"/>
    </source>
</evidence>
<keyword evidence="1" id="KW-1133">Transmembrane helix</keyword>
<feature type="transmembrane region" description="Helical" evidence="1">
    <location>
        <begin position="26"/>
        <end position="43"/>
    </location>
</feature>
<sequence length="118" mass="13549">MFILLCSLFFFPNSLPFFPRFLQSFPLFPLILLCCFSLLVYSSDLSIKRILSIDLNIQLSDQELPCFLPVITQGSGLVTFDHDTCRNMGEHNTVRSFGHRLTPGPIASDKFFFDIFFI</sequence>
<dbReference type="EMBL" id="HBUF01533981">
    <property type="protein sequence ID" value="CAG6752680.1"/>
    <property type="molecule type" value="Transcribed_RNA"/>
</dbReference>
<evidence type="ECO:0000313" key="2">
    <source>
        <dbReference type="EMBL" id="CAG6752673.1"/>
    </source>
</evidence>
<dbReference type="EMBL" id="HBUF01533978">
    <property type="protein sequence ID" value="CAG6752670.1"/>
    <property type="molecule type" value="Transcribed_RNA"/>
</dbReference>
<accession>A0A8D8ZRM6</accession>
<dbReference type="EMBL" id="HBUF01533979">
    <property type="protein sequence ID" value="CAG6752673.1"/>
    <property type="molecule type" value="Transcribed_RNA"/>
</dbReference>
<keyword evidence="1" id="KW-0472">Membrane</keyword>